<dbReference type="Gene3D" id="1.10.443.20">
    <property type="entry name" value="Centromere DNA-binding protein complex CBF3 subunit, domain 2"/>
    <property type="match status" value="1"/>
</dbReference>
<dbReference type="Proteomes" id="UP001194696">
    <property type="component" value="Unassembled WGS sequence"/>
</dbReference>
<comment type="caution">
    <text evidence="1">The sequence shown here is derived from an EMBL/GenBank/DDBJ whole genome shotgun (WGS) entry which is preliminary data.</text>
</comment>
<organism evidence="1 2">
    <name type="scientific">Linnemannia gamsii</name>
    <dbReference type="NCBI Taxonomy" id="64522"/>
    <lineage>
        <taxon>Eukaryota</taxon>
        <taxon>Fungi</taxon>
        <taxon>Fungi incertae sedis</taxon>
        <taxon>Mucoromycota</taxon>
        <taxon>Mortierellomycotina</taxon>
        <taxon>Mortierellomycetes</taxon>
        <taxon>Mortierellales</taxon>
        <taxon>Mortierellaceae</taxon>
        <taxon>Linnemannia</taxon>
    </lineage>
</organism>
<evidence type="ECO:0000313" key="1">
    <source>
        <dbReference type="EMBL" id="KAG0279049.1"/>
    </source>
</evidence>
<accession>A0ABQ7JLG0</accession>
<keyword evidence="2" id="KW-1185">Reference proteome</keyword>
<proteinExistence type="predicted"/>
<protein>
    <submittedName>
        <fullName evidence="1">Uncharacterized protein</fullName>
    </submittedName>
</protein>
<dbReference type="InterPro" id="IPR038279">
    <property type="entry name" value="Ndc10_dom2_sf"/>
</dbReference>
<dbReference type="EMBL" id="JAAAIM010001383">
    <property type="protein sequence ID" value="KAG0279049.1"/>
    <property type="molecule type" value="Genomic_DNA"/>
</dbReference>
<reference evidence="1 2" key="1">
    <citation type="journal article" date="2020" name="Fungal Divers.">
        <title>Resolving the Mortierellaceae phylogeny through synthesis of multi-gene phylogenetics and phylogenomics.</title>
        <authorList>
            <person name="Vandepol N."/>
            <person name="Liber J."/>
            <person name="Desiro A."/>
            <person name="Na H."/>
            <person name="Kennedy M."/>
            <person name="Barry K."/>
            <person name="Grigoriev I.V."/>
            <person name="Miller A.N."/>
            <person name="O'Donnell K."/>
            <person name="Stajich J.E."/>
            <person name="Bonito G."/>
        </authorList>
    </citation>
    <scope>NUCLEOTIDE SEQUENCE [LARGE SCALE GENOMIC DNA]</scope>
    <source>
        <strain evidence="1 2">AD045</strain>
    </source>
</reference>
<sequence length="270" mass="30766">MVAAPMALLFGIRRWKFARLDPLQFTYWPLWTTNIMEGKNELEGRSNPMPMPDESNRAGVSQLKFLLLLVHLRKVLLQDAAALMELYPKDGVLYGHHHIFNLPVFKSPKFLTTALPAAIGDDQDFSAQAMLMSNQATPLKDPDNMQDYLDNTVYHLDNTEENEMEVIELETSSPEVLDAMDMDENLAQVTQDVVPRLPPMRIQSAPSSGPNLSLEEQLDLLAIEVAESRRIIEFDVSDGFTYEMISRSRPLGEHWEEWFYGLSRDGLQQP</sequence>
<name>A0ABQ7JLG0_9FUNG</name>
<gene>
    <name evidence="1" type="ORF">BGZ96_002096</name>
</gene>
<evidence type="ECO:0000313" key="2">
    <source>
        <dbReference type="Proteomes" id="UP001194696"/>
    </source>
</evidence>